<name>A0ABM9MN29_9LACO</name>
<organism evidence="3 4">
    <name type="scientific">Fructobacillus fructosus</name>
    <dbReference type="NCBI Taxonomy" id="1631"/>
    <lineage>
        <taxon>Bacteria</taxon>
        <taxon>Bacillati</taxon>
        <taxon>Bacillota</taxon>
        <taxon>Bacilli</taxon>
        <taxon>Lactobacillales</taxon>
        <taxon>Lactobacillaceae</taxon>
        <taxon>Fructobacillus</taxon>
    </lineage>
</organism>
<dbReference type="PANTHER" id="PTHR21240:SF19">
    <property type="entry name" value="CATALYTIC_ HYDROLASE"/>
    <property type="match status" value="1"/>
</dbReference>
<dbReference type="Pfam" id="PF04909">
    <property type="entry name" value="Amidohydro_2"/>
    <property type="match status" value="1"/>
</dbReference>
<dbReference type="Gene3D" id="3.20.20.140">
    <property type="entry name" value="Metal-dependent hydrolases"/>
    <property type="match status" value="1"/>
</dbReference>
<keyword evidence="4" id="KW-1185">Reference proteome</keyword>
<dbReference type="InterPro" id="IPR006680">
    <property type="entry name" value="Amidohydro-rel"/>
</dbReference>
<evidence type="ECO:0000313" key="3">
    <source>
        <dbReference type="EMBL" id="CAK1227940.1"/>
    </source>
</evidence>
<evidence type="ECO:0000256" key="1">
    <source>
        <dbReference type="ARBA" id="ARBA00023239"/>
    </source>
</evidence>
<dbReference type="EMBL" id="CAUZLR010000001">
    <property type="protein sequence ID" value="CAK1227940.1"/>
    <property type="molecule type" value="Genomic_DNA"/>
</dbReference>
<sequence>MKKIDGHLHLVRTIAGLNGKGRLNALGGGKAIWDDGTVIQLIPQGSGEDSFTAEAALQLMDGADVEKAVLLQGSLNGYQNYYSYQMVKKYPERFIAAFSVDPFADNALTIVKRQVEELGFRAIKFEISQGGGLHGYHSEKPFRLDTDAKVGEIFHYLADYPGFTVTVDYGSSDQVSYQPEVIANLAARYPLMDFVVCHLSFPSVDHLNRLKAALELFKPFSNIYTDLSAIQDIVGERDFPYPNCQKVLKVAKEILGTKRLIWGTDSPWSATFNSYDDLASWLAASGQLTDEELADVLYNNAERVYFKKSAVQAAAEADDPVLLFDEAQREDK</sequence>
<evidence type="ECO:0000313" key="4">
    <source>
        <dbReference type="Proteomes" id="UP001314261"/>
    </source>
</evidence>
<keyword evidence="1" id="KW-0456">Lyase</keyword>
<protein>
    <submittedName>
        <fullName evidence="3">TIM-barrel fold</fullName>
    </submittedName>
</protein>
<accession>A0ABM9MN29</accession>
<proteinExistence type="predicted"/>
<gene>
    <name evidence="3" type="ORF">R54839_PPFHFPJH_00288</name>
</gene>
<comment type="caution">
    <text evidence="3">The sequence shown here is derived from an EMBL/GenBank/DDBJ whole genome shotgun (WGS) entry which is preliminary data.</text>
</comment>
<dbReference type="RefSeq" id="WP_338345871.1">
    <property type="nucleotide sequence ID" value="NZ_CAUZLR010000001.1"/>
</dbReference>
<dbReference type="SUPFAM" id="SSF51556">
    <property type="entry name" value="Metallo-dependent hydrolases"/>
    <property type="match status" value="1"/>
</dbReference>
<reference evidence="3 4" key="1">
    <citation type="submission" date="2023-10" db="EMBL/GenBank/DDBJ databases">
        <authorList>
            <person name="Botero Cardona J."/>
        </authorList>
    </citation>
    <scope>NUCLEOTIDE SEQUENCE [LARGE SCALE GENOMIC DNA]</scope>
    <source>
        <strain evidence="3 4">R-54839</strain>
    </source>
</reference>
<evidence type="ECO:0000259" key="2">
    <source>
        <dbReference type="Pfam" id="PF04909"/>
    </source>
</evidence>
<dbReference type="InterPro" id="IPR032465">
    <property type="entry name" value="ACMSD"/>
</dbReference>
<dbReference type="Proteomes" id="UP001314261">
    <property type="component" value="Unassembled WGS sequence"/>
</dbReference>
<feature type="domain" description="Amidohydrolase-related" evidence="2">
    <location>
        <begin position="4"/>
        <end position="306"/>
    </location>
</feature>
<dbReference type="InterPro" id="IPR032466">
    <property type="entry name" value="Metal_Hydrolase"/>
</dbReference>
<dbReference type="PANTHER" id="PTHR21240">
    <property type="entry name" value="2-AMINO-3-CARBOXYLMUCONATE-6-SEMIALDEHYDE DECARBOXYLASE"/>
    <property type="match status" value="1"/>
</dbReference>